<dbReference type="EMBL" id="JACYTQ010000007">
    <property type="protein sequence ID" value="MBD8490680.1"/>
    <property type="molecule type" value="Genomic_DNA"/>
</dbReference>
<evidence type="ECO:0000313" key="4">
    <source>
        <dbReference type="Proteomes" id="UP000647133"/>
    </source>
</evidence>
<keyword evidence="4" id="KW-1185">Reference proteome</keyword>
<proteinExistence type="inferred from homology"/>
<reference evidence="3 4" key="1">
    <citation type="submission" date="2020-09" db="EMBL/GenBank/DDBJ databases">
        <title>Echinicola sp. CAU 1574 isolated from sand of Sido Beach.</title>
        <authorList>
            <person name="Kim W."/>
        </authorList>
    </citation>
    <scope>NUCLEOTIDE SEQUENCE [LARGE SCALE GENOMIC DNA]</scope>
    <source>
        <strain evidence="3 4">CAU 1574</strain>
    </source>
</reference>
<protein>
    <submittedName>
        <fullName evidence="3">Damage-inducible protein DinB</fullName>
    </submittedName>
</protein>
<dbReference type="RefSeq" id="WP_192011547.1">
    <property type="nucleotide sequence ID" value="NZ_JACYTQ010000007.1"/>
</dbReference>
<organism evidence="3 4">
    <name type="scientific">Echinicola arenosa</name>
    <dbReference type="NCBI Taxonomy" id="2774144"/>
    <lineage>
        <taxon>Bacteria</taxon>
        <taxon>Pseudomonadati</taxon>
        <taxon>Bacteroidota</taxon>
        <taxon>Cytophagia</taxon>
        <taxon>Cytophagales</taxon>
        <taxon>Cyclobacteriaceae</taxon>
        <taxon>Echinicola</taxon>
    </lineage>
</organism>
<dbReference type="Gene3D" id="1.20.120.450">
    <property type="entry name" value="dinb family like domain"/>
    <property type="match status" value="1"/>
</dbReference>
<dbReference type="InterPro" id="IPR034660">
    <property type="entry name" value="DinB/YfiT-like"/>
</dbReference>
<sequence length="151" mass="18008">METFFEELFAYTNHYNQKIIKILVKNDSKDLSKSLKLFSHILNAHSLWNAKINHLPPPCKPWDFQETKNFRDLNRSNFENSLSIIKERPMDELIRYRLGKGQELQNNVQDMLFQIINHSTYHRAQIATDFRENGLDPIMAEYIIYKMPHPL</sequence>
<evidence type="ECO:0000256" key="2">
    <source>
        <dbReference type="ARBA" id="ARBA00022723"/>
    </source>
</evidence>
<name>A0ABR9APG5_9BACT</name>
<evidence type="ECO:0000313" key="3">
    <source>
        <dbReference type="EMBL" id="MBD8490680.1"/>
    </source>
</evidence>
<comment type="caution">
    <text evidence="3">The sequence shown here is derived from an EMBL/GenBank/DDBJ whole genome shotgun (WGS) entry which is preliminary data.</text>
</comment>
<comment type="similarity">
    <text evidence="1">Belongs to the DinB family.</text>
</comment>
<evidence type="ECO:0000256" key="1">
    <source>
        <dbReference type="ARBA" id="ARBA00008635"/>
    </source>
</evidence>
<gene>
    <name evidence="3" type="ORF">IFO69_18150</name>
</gene>
<dbReference type="SUPFAM" id="SSF109854">
    <property type="entry name" value="DinB/YfiT-like putative metalloenzymes"/>
    <property type="match status" value="1"/>
</dbReference>
<accession>A0ABR9APG5</accession>
<dbReference type="Proteomes" id="UP000647133">
    <property type="component" value="Unassembled WGS sequence"/>
</dbReference>
<dbReference type="Pfam" id="PF05163">
    <property type="entry name" value="DinB"/>
    <property type="match status" value="1"/>
</dbReference>
<dbReference type="InterPro" id="IPR007837">
    <property type="entry name" value="DinB"/>
</dbReference>
<keyword evidence="2" id="KW-0479">Metal-binding</keyword>